<comment type="caution">
    <text evidence="6">The sequence shown here is derived from an EMBL/GenBank/DDBJ whole genome shotgun (WGS) entry which is preliminary data.</text>
</comment>
<feature type="non-terminal residue" evidence="6">
    <location>
        <position position="251"/>
    </location>
</feature>
<evidence type="ECO:0000313" key="7">
    <source>
        <dbReference type="Proteomes" id="UP001497623"/>
    </source>
</evidence>
<feature type="transmembrane region" description="Helical" evidence="5">
    <location>
        <begin position="104"/>
        <end position="126"/>
    </location>
</feature>
<evidence type="ECO:0000256" key="2">
    <source>
        <dbReference type="ARBA" id="ARBA00022692"/>
    </source>
</evidence>
<name>A0AAV2R1R5_MEGNR</name>
<dbReference type="AlphaFoldDB" id="A0AAV2R1R5"/>
<evidence type="ECO:0000256" key="1">
    <source>
        <dbReference type="ARBA" id="ARBA00004141"/>
    </source>
</evidence>
<comment type="subcellular location">
    <subcellularLocation>
        <location evidence="1">Membrane</location>
        <topology evidence="1">Multi-pass membrane protein</topology>
    </subcellularLocation>
</comment>
<evidence type="ECO:0000256" key="3">
    <source>
        <dbReference type="ARBA" id="ARBA00022989"/>
    </source>
</evidence>
<dbReference type="InterPro" id="IPR045014">
    <property type="entry name" value="TM41A/B"/>
</dbReference>
<sequence length="251" mass="29182">MLSVKKDGRTYIKLYTTLQIWWRYKLLAYKSSTLQPGAKFFQITLNIFWSLKSFLTFYLSTDFDDLFFIFQNSIKKIPTVAIFLFLPTFLNLLGGALLGCWPLGFPLCCVLTAIGASCCFLLSRLAGKNIIQRKFRTRIDWLQEKVWNEKNLMSISIWLLNLSPRTRSRFIHHLMCTAPILDIIILLFFSSVFSCLIPYNFLCVQAGEMLSDIKSMDDIFTPKRLLSLITLTLVMLTLTHFSKKRKPNRKD</sequence>
<dbReference type="Proteomes" id="UP001497623">
    <property type="component" value="Unassembled WGS sequence"/>
</dbReference>
<evidence type="ECO:0000313" key="6">
    <source>
        <dbReference type="EMBL" id="CAL4107499.1"/>
    </source>
</evidence>
<feature type="transmembrane region" description="Helical" evidence="5">
    <location>
        <begin position="219"/>
        <end position="241"/>
    </location>
</feature>
<gene>
    <name evidence="6" type="ORF">MNOR_LOCUS18588</name>
</gene>
<evidence type="ECO:0008006" key="8">
    <source>
        <dbReference type="Google" id="ProtNLM"/>
    </source>
</evidence>
<evidence type="ECO:0000256" key="5">
    <source>
        <dbReference type="SAM" id="Phobius"/>
    </source>
</evidence>
<proteinExistence type="predicted"/>
<organism evidence="6 7">
    <name type="scientific">Meganyctiphanes norvegica</name>
    <name type="common">Northern krill</name>
    <name type="synonym">Thysanopoda norvegica</name>
    <dbReference type="NCBI Taxonomy" id="48144"/>
    <lineage>
        <taxon>Eukaryota</taxon>
        <taxon>Metazoa</taxon>
        <taxon>Ecdysozoa</taxon>
        <taxon>Arthropoda</taxon>
        <taxon>Crustacea</taxon>
        <taxon>Multicrustacea</taxon>
        <taxon>Malacostraca</taxon>
        <taxon>Eumalacostraca</taxon>
        <taxon>Eucarida</taxon>
        <taxon>Euphausiacea</taxon>
        <taxon>Euphausiidae</taxon>
        <taxon>Meganyctiphanes</taxon>
    </lineage>
</organism>
<dbReference type="PANTHER" id="PTHR43220:SF21">
    <property type="entry name" value="TRANSMEMBRANE PROTEIN 41A"/>
    <property type="match status" value="1"/>
</dbReference>
<keyword evidence="2 5" id="KW-0812">Transmembrane</keyword>
<dbReference type="EMBL" id="CAXKWB010013374">
    <property type="protein sequence ID" value="CAL4107499.1"/>
    <property type="molecule type" value="Genomic_DNA"/>
</dbReference>
<protein>
    <recommendedName>
        <fullName evidence="8">TVP38/TMEM64 family membrane protein</fullName>
    </recommendedName>
</protein>
<keyword evidence="7" id="KW-1185">Reference proteome</keyword>
<dbReference type="GO" id="GO:0016020">
    <property type="term" value="C:membrane"/>
    <property type="evidence" value="ECO:0007669"/>
    <property type="project" value="UniProtKB-SubCell"/>
</dbReference>
<keyword evidence="3 5" id="KW-1133">Transmembrane helix</keyword>
<evidence type="ECO:0000256" key="4">
    <source>
        <dbReference type="ARBA" id="ARBA00023136"/>
    </source>
</evidence>
<keyword evidence="4 5" id="KW-0472">Membrane</keyword>
<dbReference type="PANTHER" id="PTHR43220">
    <property type="match status" value="1"/>
</dbReference>
<feature type="transmembrane region" description="Helical" evidence="5">
    <location>
        <begin position="174"/>
        <end position="199"/>
    </location>
</feature>
<reference evidence="6 7" key="1">
    <citation type="submission" date="2024-05" db="EMBL/GenBank/DDBJ databases">
        <authorList>
            <person name="Wallberg A."/>
        </authorList>
    </citation>
    <scope>NUCLEOTIDE SEQUENCE [LARGE SCALE GENOMIC DNA]</scope>
</reference>
<accession>A0AAV2R1R5</accession>
<feature type="transmembrane region" description="Helical" evidence="5">
    <location>
        <begin position="80"/>
        <end position="98"/>
    </location>
</feature>